<dbReference type="InterPro" id="IPR002869">
    <property type="entry name" value="Pyrv_flavodox_OxRed_cen"/>
</dbReference>
<name>A0A9D1FZR5_9FIRM</name>
<dbReference type="EMBL" id="DVJN01000119">
    <property type="protein sequence ID" value="HIS92571.1"/>
    <property type="molecule type" value="Genomic_DNA"/>
</dbReference>
<dbReference type="GO" id="GO:0016903">
    <property type="term" value="F:oxidoreductase activity, acting on the aldehyde or oxo group of donors"/>
    <property type="evidence" value="ECO:0007669"/>
    <property type="project" value="InterPro"/>
</dbReference>
<dbReference type="Gene3D" id="3.40.920.10">
    <property type="entry name" value="Pyruvate-ferredoxin oxidoreductase, PFOR, domain III"/>
    <property type="match status" value="1"/>
</dbReference>
<protein>
    <submittedName>
        <fullName evidence="3">2-oxoacid:acceptor oxidoreductase family protein</fullName>
    </submittedName>
</protein>
<dbReference type="InterPro" id="IPR052554">
    <property type="entry name" value="2-oxoglutarate_synth_KorC"/>
</dbReference>
<dbReference type="PANTHER" id="PTHR42730">
    <property type="entry name" value="2-OXOGLUTARATE SYNTHASE SUBUNIT KORC"/>
    <property type="match status" value="1"/>
</dbReference>
<evidence type="ECO:0000259" key="2">
    <source>
        <dbReference type="Pfam" id="PF01558"/>
    </source>
</evidence>
<dbReference type="Pfam" id="PF01558">
    <property type="entry name" value="POR"/>
    <property type="match status" value="1"/>
</dbReference>
<reference evidence="3" key="1">
    <citation type="submission" date="2020-10" db="EMBL/GenBank/DDBJ databases">
        <authorList>
            <person name="Gilroy R."/>
        </authorList>
    </citation>
    <scope>NUCLEOTIDE SEQUENCE</scope>
    <source>
        <strain evidence="3">13766</strain>
    </source>
</reference>
<keyword evidence="1" id="KW-0560">Oxidoreductase</keyword>
<proteinExistence type="predicted"/>
<dbReference type="SUPFAM" id="SSF53323">
    <property type="entry name" value="Pyruvate-ferredoxin oxidoreductase, PFOR, domain III"/>
    <property type="match status" value="1"/>
</dbReference>
<dbReference type="PANTHER" id="PTHR42730:SF1">
    <property type="entry name" value="2-OXOGLUTARATE SYNTHASE SUBUNIT KORC"/>
    <property type="match status" value="1"/>
</dbReference>
<accession>A0A9D1FZR5</accession>
<comment type="caution">
    <text evidence="3">The sequence shown here is derived from an EMBL/GenBank/DDBJ whole genome shotgun (WGS) entry which is preliminary data.</text>
</comment>
<feature type="domain" description="Pyruvate/ketoisovalerate oxidoreductase catalytic" evidence="2">
    <location>
        <begin position="11"/>
        <end position="174"/>
    </location>
</feature>
<evidence type="ECO:0000256" key="1">
    <source>
        <dbReference type="ARBA" id="ARBA00023002"/>
    </source>
</evidence>
<organism evidence="3 4">
    <name type="scientific">Candidatus Alectryocaccomicrobium excrementavium</name>
    <dbReference type="NCBI Taxonomy" id="2840668"/>
    <lineage>
        <taxon>Bacteria</taxon>
        <taxon>Bacillati</taxon>
        <taxon>Bacillota</taxon>
        <taxon>Clostridia</taxon>
        <taxon>Candidatus Alectryocaccomicrobium</taxon>
    </lineage>
</organism>
<dbReference type="InterPro" id="IPR019752">
    <property type="entry name" value="Pyrv/ketoisovalerate_OxRed_cat"/>
</dbReference>
<gene>
    <name evidence="3" type="ORF">IAA84_06080</name>
</gene>
<sequence>MEKQLIIAGFGGQGVLLMGQLLAYAGMLEGKQVSWMPAYGPEMRGGSANCSVVISDDSVGSPKVESADVVIAMNRPSMESFEKNVVSGGLLLYNESLIDVKPSRTDIRAIGVRCNDIADELKSAKVANMAMLGAYLGVTGQFTVDAMMDALRHKLGPSKEKWMPLNRAAIEAGMKAVQA</sequence>
<evidence type="ECO:0000313" key="4">
    <source>
        <dbReference type="Proteomes" id="UP000824140"/>
    </source>
</evidence>
<reference evidence="3" key="2">
    <citation type="journal article" date="2021" name="PeerJ">
        <title>Extensive microbial diversity within the chicken gut microbiome revealed by metagenomics and culture.</title>
        <authorList>
            <person name="Gilroy R."/>
            <person name="Ravi A."/>
            <person name="Getino M."/>
            <person name="Pursley I."/>
            <person name="Horton D.L."/>
            <person name="Alikhan N.F."/>
            <person name="Baker D."/>
            <person name="Gharbi K."/>
            <person name="Hall N."/>
            <person name="Watson M."/>
            <person name="Adriaenssens E.M."/>
            <person name="Foster-Nyarko E."/>
            <person name="Jarju S."/>
            <person name="Secka A."/>
            <person name="Antonio M."/>
            <person name="Oren A."/>
            <person name="Chaudhuri R.R."/>
            <person name="La Ragione R."/>
            <person name="Hildebrand F."/>
            <person name="Pallen M.J."/>
        </authorList>
    </citation>
    <scope>NUCLEOTIDE SEQUENCE</scope>
    <source>
        <strain evidence="3">13766</strain>
    </source>
</reference>
<evidence type="ECO:0000313" key="3">
    <source>
        <dbReference type="EMBL" id="HIS92571.1"/>
    </source>
</evidence>
<dbReference type="AlphaFoldDB" id="A0A9D1FZR5"/>
<dbReference type="Proteomes" id="UP000824140">
    <property type="component" value="Unassembled WGS sequence"/>
</dbReference>